<dbReference type="EMBL" id="JANBUJ010001202">
    <property type="protein sequence ID" value="KAJ2768323.1"/>
    <property type="molecule type" value="Genomic_DNA"/>
</dbReference>
<evidence type="ECO:0000313" key="1">
    <source>
        <dbReference type="EMBL" id="KAJ2768323.1"/>
    </source>
</evidence>
<reference evidence="1" key="1">
    <citation type="submission" date="2022-07" db="EMBL/GenBank/DDBJ databases">
        <title>Phylogenomic reconstructions and comparative analyses of Kickxellomycotina fungi.</title>
        <authorList>
            <person name="Reynolds N.K."/>
            <person name="Stajich J.E."/>
            <person name="Barry K."/>
            <person name="Grigoriev I.V."/>
            <person name="Crous P."/>
            <person name="Smith M.E."/>
        </authorList>
    </citation>
    <scope>NUCLEOTIDE SEQUENCE</scope>
    <source>
        <strain evidence="1">CBS 109366</strain>
    </source>
</reference>
<feature type="non-terminal residue" evidence="1">
    <location>
        <position position="83"/>
    </location>
</feature>
<comment type="caution">
    <text evidence="1">The sequence shown here is derived from an EMBL/GenBank/DDBJ whole genome shotgun (WGS) entry which is preliminary data.</text>
</comment>
<organism evidence="1 2">
    <name type="scientific">Coemansia nantahalensis</name>
    <dbReference type="NCBI Taxonomy" id="2789366"/>
    <lineage>
        <taxon>Eukaryota</taxon>
        <taxon>Fungi</taxon>
        <taxon>Fungi incertae sedis</taxon>
        <taxon>Zoopagomycota</taxon>
        <taxon>Kickxellomycotina</taxon>
        <taxon>Kickxellomycetes</taxon>
        <taxon>Kickxellales</taxon>
        <taxon>Kickxellaceae</taxon>
        <taxon>Coemansia</taxon>
    </lineage>
</organism>
<keyword evidence="2" id="KW-1185">Reference proteome</keyword>
<protein>
    <submittedName>
        <fullName evidence="1">Uncharacterized protein</fullName>
    </submittedName>
</protein>
<name>A0ACC1JVK9_9FUNG</name>
<sequence>MSVFSSNSFALLGEGAGSNLNVPASKGKQAQQQQPKPKAAPLPERARPSERAIRPSYPARGGYRGANRDPRAVDAPAAEAEAP</sequence>
<evidence type="ECO:0000313" key="2">
    <source>
        <dbReference type="Proteomes" id="UP001140234"/>
    </source>
</evidence>
<proteinExistence type="predicted"/>
<accession>A0ACC1JVK9</accession>
<dbReference type="Proteomes" id="UP001140234">
    <property type="component" value="Unassembled WGS sequence"/>
</dbReference>
<gene>
    <name evidence="1" type="ORF">IWQ57_003588</name>
</gene>